<feature type="transmembrane region" description="Helical" evidence="1">
    <location>
        <begin position="429"/>
        <end position="449"/>
    </location>
</feature>
<evidence type="ECO:0000313" key="3">
    <source>
        <dbReference type="Proteomes" id="UP000245086"/>
    </source>
</evidence>
<gene>
    <name evidence="2" type="ORF">PbB2_02623</name>
</gene>
<feature type="transmembrane region" description="Helical" evidence="1">
    <location>
        <begin position="400"/>
        <end position="417"/>
    </location>
</feature>
<feature type="transmembrane region" description="Helical" evidence="1">
    <location>
        <begin position="228"/>
        <end position="249"/>
    </location>
</feature>
<dbReference type="AlphaFoldDB" id="A0A2P2ECY1"/>
<proteinExistence type="predicted"/>
<name>A0A2P2ECY1_9PROT</name>
<keyword evidence="1" id="KW-0812">Transmembrane</keyword>
<dbReference type="Proteomes" id="UP000245086">
    <property type="component" value="Unassembled WGS sequence"/>
</dbReference>
<evidence type="ECO:0000256" key="1">
    <source>
        <dbReference type="SAM" id="Phobius"/>
    </source>
</evidence>
<keyword evidence="3" id="KW-1185">Reference proteome</keyword>
<feature type="transmembrane region" description="Helical" evidence="1">
    <location>
        <begin position="93"/>
        <end position="114"/>
    </location>
</feature>
<reference evidence="2 3" key="1">
    <citation type="journal article" date="2018" name="Genome Announc.">
        <title>Draft Genome Sequence of "Candidatus Phycosocius bacilliformis," an Alphaproteobacterial Ectosymbiont of the Hydrocarbon-Producing Green Alga Botryococcus braunii.</title>
        <authorList>
            <person name="Tanabe Y."/>
            <person name="Yamaguchi H."/>
            <person name="Watanabe M.M."/>
        </authorList>
    </citation>
    <scope>NUCLEOTIDE SEQUENCE [LARGE SCALE GENOMIC DNA]</scope>
    <source>
        <strain evidence="2 3">BOTRYCO-2</strain>
    </source>
</reference>
<dbReference type="EMBL" id="BFBR01000009">
    <property type="protein sequence ID" value="GBF58932.1"/>
    <property type="molecule type" value="Genomic_DNA"/>
</dbReference>
<feature type="transmembrane region" description="Helical" evidence="1">
    <location>
        <begin position="136"/>
        <end position="157"/>
    </location>
</feature>
<feature type="transmembrane region" description="Helical" evidence="1">
    <location>
        <begin position="290"/>
        <end position="311"/>
    </location>
</feature>
<comment type="caution">
    <text evidence="2">The sequence shown here is derived from an EMBL/GenBank/DDBJ whole genome shotgun (WGS) entry which is preliminary data.</text>
</comment>
<dbReference type="RefSeq" id="WP_108985799.1">
    <property type="nucleotide sequence ID" value="NZ_BFBR01000009.1"/>
</dbReference>
<dbReference type="OrthoDB" id="1082056at2"/>
<accession>A0A2P2ECY1</accession>
<feature type="transmembrane region" description="Helical" evidence="1">
    <location>
        <begin position="261"/>
        <end position="283"/>
    </location>
</feature>
<evidence type="ECO:0000313" key="2">
    <source>
        <dbReference type="EMBL" id="GBF58932.1"/>
    </source>
</evidence>
<keyword evidence="1" id="KW-1133">Transmembrane helix</keyword>
<feature type="transmembrane region" description="Helical" evidence="1">
    <location>
        <begin position="169"/>
        <end position="192"/>
    </location>
</feature>
<keyword evidence="1" id="KW-0472">Membrane</keyword>
<organism evidence="2 3">
    <name type="scientific">Candidatus Phycosocius bacilliformis</name>
    <dbReference type="NCBI Taxonomy" id="1445552"/>
    <lineage>
        <taxon>Bacteria</taxon>
        <taxon>Pseudomonadati</taxon>
        <taxon>Pseudomonadota</taxon>
        <taxon>Alphaproteobacteria</taxon>
        <taxon>Caulobacterales</taxon>
        <taxon>Caulobacterales incertae sedis</taxon>
        <taxon>Candidatus Phycosocius</taxon>
    </lineage>
</organism>
<feature type="transmembrane region" description="Helical" evidence="1">
    <location>
        <begin position="198"/>
        <end position="221"/>
    </location>
</feature>
<feature type="transmembrane region" description="Helical" evidence="1">
    <location>
        <begin position="348"/>
        <end position="368"/>
    </location>
</feature>
<sequence length="617" mass="68552">MLCLASLLIVGLWSYPLFQDVYRRDLIYDSDSVLRLVEVRDLLNGQGWYDMRQSRLGFGEGTAWHWSRLADLGPAFLILLFGPFMGTAQAEHWMMITYPPLVFMPLILLLYWAARRVAALIKWPDWAEVRAPPRDWALVGILGVMIIQMDSVIFHFLPGLIDHHSLQMIGLVAFVGATLGPRSFATGLIAAAGLNFGLVVGIDGLPFVIGGLFGLVLVWTLDPSAERGFLRGLGWGTLGLTAINLVIFMPRPLNTMWCDSWTLPLASGLFVMGLYVLALADLVAHLKRPLARLVVAALVGIAILFGLLVLFPACRDPSQLYDPLFQTYWMGQAEENLSPWMAVTQNPLAILPQLFGLLAIGFAFYLVVYKWLKLKEVLPALAVLGFGLVGNALYVRAGAMLSLSAIIIFAPSILALLRTMKPGPKRASIWALTVPSAAIYAFTIVFMPVGKPLITNTSQESQSETWTEFEDSSVRLPIQAVHCFGPEQLKVVQALPPSRILAPLGQSEYLLHTTHHTLVYSGYHRLNHDLAWVMHWLLASPKEAAVRRSQRPFDYLSICPRNVQFRHFARDYPDSFIAGLMMGKVPDWLVPVVPLQSGGMIYRVQRELGSPSQAKVQ</sequence>
<protein>
    <submittedName>
        <fullName evidence="2">Uncharacterized protein</fullName>
    </submittedName>
</protein>